<evidence type="ECO:0000313" key="3">
    <source>
        <dbReference type="Proteomes" id="UP000712281"/>
    </source>
</evidence>
<dbReference type="AlphaFoldDB" id="A0A8S9MAK1"/>
<dbReference type="Proteomes" id="UP000712281">
    <property type="component" value="Unassembled WGS sequence"/>
</dbReference>
<sequence>MSSSNYFRSWIDRPHLDPNTRLLTEEYQRGITEFMGLVHRQPEAKTVFEVDLSPTLKRPGQKSIIDFQRDVWWIQQAKNQEERPSEVEDIIIFPKPVIRRELWKDWEINLANYLQTKNTQPRQPPHDPRHPEDTSNDSEEPYIVLPYTNKHWNKRIFISGSFGSNSLKSASISSCRLLDHQQLGSFFSLVLLQEEPPDQSSIKQAVQRNKPINCPI</sequence>
<feature type="region of interest" description="Disordered" evidence="1">
    <location>
        <begin position="116"/>
        <end position="140"/>
    </location>
</feature>
<comment type="caution">
    <text evidence="2">The sequence shown here is derived from an EMBL/GenBank/DDBJ whole genome shotgun (WGS) entry which is preliminary data.</text>
</comment>
<feature type="compositionally biased region" description="Basic and acidic residues" evidence="1">
    <location>
        <begin position="124"/>
        <end position="133"/>
    </location>
</feature>
<organism evidence="2 3">
    <name type="scientific">Brassica cretica</name>
    <name type="common">Mustard</name>
    <dbReference type="NCBI Taxonomy" id="69181"/>
    <lineage>
        <taxon>Eukaryota</taxon>
        <taxon>Viridiplantae</taxon>
        <taxon>Streptophyta</taxon>
        <taxon>Embryophyta</taxon>
        <taxon>Tracheophyta</taxon>
        <taxon>Spermatophyta</taxon>
        <taxon>Magnoliopsida</taxon>
        <taxon>eudicotyledons</taxon>
        <taxon>Gunneridae</taxon>
        <taxon>Pentapetalae</taxon>
        <taxon>rosids</taxon>
        <taxon>malvids</taxon>
        <taxon>Brassicales</taxon>
        <taxon>Brassicaceae</taxon>
        <taxon>Brassiceae</taxon>
        <taxon>Brassica</taxon>
    </lineage>
</organism>
<name>A0A8S9MAK1_BRACR</name>
<evidence type="ECO:0000256" key="1">
    <source>
        <dbReference type="SAM" id="MobiDB-lite"/>
    </source>
</evidence>
<protein>
    <submittedName>
        <fullName evidence="2">Uncharacterized protein</fullName>
    </submittedName>
</protein>
<gene>
    <name evidence="2" type="ORF">F2Q68_00038934</name>
</gene>
<proteinExistence type="predicted"/>
<reference evidence="2" key="1">
    <citation type="submission" date="2019-12" db="EMBL/GenBank/DDBJ databases">
        <title>Genome sequencing and annotation of Brassica cretica.</title>
        <authorList>
            <person name="Studholme D.J."/>
            <person name="Sarris P.F."/>
        </authorList>
    </citation>
    <scope>NUCLEOTIDE SEQUENCE</scope>
    <source>
        <strain evidence="2">PFS-001/15</strain>
        <tissue evidence="2">Leaf</tissue>
    </source>
</reference>
<evidence type="ECO:0000313" key="2">
    <source>
        <dbReference type="EMBL" id="KAF2616955.1"/>
    </source>
</evidence>
<accession>A0A8S9MAK1</accession>
<dbReference type="EMBL" id="QGKW02000007">
    <property type="protein sequence ID" value="KAF2616955.1"/>
    <property type="molecule type" value="Genomic_DNA"/>
</dbReference>